<keyword evidence="2" id="KW-0472">Membrane</keyword>
<evidence type="ECO:0000256" key="1">
    <source>
        <dbReference type="SAM" id="MobiDB-lite"/>
    </source>
</evidence>
<keyword evidence="2" id="KW-1133">Transmembrane helix</keyword>
<name>Q6QP93_9ADEN</name>
<sequence>MKAVSALVFCSLIGIVFSAGFLKNLTIYEGENATLVGISGQNVSWLKYHLDGWKDICDWNVTVYTCNGVNLTITNATQDQNGRFKGQSFTRNNGYESHNMFIYDVTVIRNETATTTQMPTTHSSTTTTMQTTQTTTTSTQHMTTTTAAKPSSAAPQPQALALKAAQPSTTTRTNEQTTEFLSTVESHTTATSSAFSSTANLSSLSSTPISPATTPTPALLPTPLKQTEDSGMQWQITLLIVIGLVILAVLLYYIFCRRIPNAHRKPAYKPIVIGQPEPLQVEGGLRNLLFSFTVW</sequence>
<feature type="domain" description="Adenovirus E3 region protein CR1" evidence="3">
    <location>
        <begin position="23"/>
        <end position="104"/>
    </location>
</feature>
<accession>Q6QP93</accession>
<protein>
    <submittedName>
        <fullName evidence="4">E3 32.1 kDa</fullName>
    </submittedName>
</protein>
<organism evidence="4 5">
    <name type="scientific">Simian adenovirus 24</name>
    <dbReference type="NCBI Taxonomy" id="175568"/>
    <lineage>
        <taxon>Viruses</taxon>
        <taxon>Varidnaviria</taxon>
        <taxon>Bamfordvirae</taxon>
        <taxon>Preplasmiviricota</taxon>
        <taxon>Polisuviricotina</taxon>
        <taxon>Pharingeaviricetes</taxon>
        <taxon>Rowavirales</taxon>
        <taxon>Adenoviridae</taxon>
        <taxon>Mastadenovirus</taxon>
        <taxon>Mastadenovirus exoticum</taxon>
        <taxon>Human mastadenovirus E</taxon>
    </lineage>
</organism>
<evidence type="ECO:0000256" key="2">
    <source>
        <dbReference type="SAM" id="Phobius"/>
    </source>
</evidence>
<proteinExistence type="predicted"/>
<evidence type="ECO:0000313" key="5">
    <source>
        <dbReference type="Proteomes" id="UP000163339"/>
    </source>
</evidence>
<dbReference type="Pfam" id="PF02440">
    <property type="entry name" value="Adeno_E3_CR1"/>
    <property type="match status" value="1"/>
</dbReference>
<keyword evidence="2" id="KW-0812">Transmembrane</keyword>
<evidence type="ECO:0000313" key="4">
    <source>
        <dbReference type="EMBL" id="AAS10452.1"/>
    </source>
</evidence>
<dbReference type="TCDB" id="9.B.410.2.2">
    <property type="family name" value="the viral e3 cr1 (e3-cr1) family"/>
</dbReference>
<dbReference type="Proteomes" id="UP000163339">
    <property type="component" value="Segment"/>
</dbReference>
<dbReference type="EMBL" id="AY530878">
    <property type="protein sequence ID" value="AAS10452.1"/>
    <property type="molecule type" value="Genomic_DNA"/>
</dbReference>
<evidence type="ECO:0000259" key="3">
    <source>
        <dbReference type="Pfam" id="PF02440"/>
    </source>
</evidence>
<feature type="region of interest" description="Disordered" evidence="1">
    <location>
        <begin position="117"/>
        <end position="178"/>
    </location>
</feature>
<dbReference type="InterPro" id="IPR003471">
    <property type="entry name" value="Adeno_E3_CR1"/>
</dbReference>
<feature type="transmembrane region" description="Helical" evidence="2">
    <location>
        <begin position="234"/>
        <end position="255"/>
    </location>
</feature>
<reference evidence="4 5" key="1">
    <citation type="journal article" date="2004" name="Virology">
        <title>Complete nucleotide sequences and genome organization of four chimpanzee adenoviruses.</title>
        <authorList>
            <person name="Roy S."/>
            <person name="Gao G."/>
            <person name="Clawson D.S."/>
            <person name="Vandenberghe L.H."/>
            <person name="Farina S.F."/>
            <person name="Wilson J.M."/>
        </authorList>
    </citation>
    <scope>NUCLEOTIDE SEQUENCE [LARGE SCALE GENOMIC DNA]</scope>
    <source>
        <strain evidence="4">ATCC VR-593</strain>
    </source>
</reference>